<evidence type="ECO:0000256" key="4">
    <source>
        <dbReference type="ARBA" id="ARBA00004196"/>
    </source>
</evidence>
<dbReference type="GO" id="GO:0008254">
    <property type="term" value="F:3'-nucleotidase activity"/>
    <property type="evidence" value="ECO:0007669"/>
    <property type="project" value="UniProtKB-EC"/>
</dbReference>
<evidence type="ECO:0000259" key="13">
    <source>
        <dbReference type="Pfam" id="PF02872"/>
    </source>
</evidence>
<keyword evidence="7" id="KW-0732">Signal</keyword>
<dbReference type="AlphaFoldDB" id="A0A1U9KID6"/>
<gene>
    <name evidence="14" type="ORF">A0U92_13215</name>
</gene>
<keyword evidence="6" id="KW-0479">Metal-binding</keyword>
<proteinExistence type="inferred from homology"/>
<evidence type="ECO:0000313" key="15">
    <source>
        <dbReference type="Proteomes" id="UP000188937"/>
    </source>
</evidence>
<dbReference type="SUPFAM" id="SSF56300">
    <property type="entry name" value="Metallo-dependent phosphatases"/>
    <property type="match status" value="1"/>
</dbReference>
<dbReference type="NCBIfam" id="NF006938">
    <property type="entry name" value="PRK09420.1"/>
    <property type="match status" value="1"/>
</dbReference>
<dbReference type="GO" id="GO:0030288">
    <property type="term" value="C:outer membrane-bounded periplasmic space"/>
    <property type="evidence" value="ECO:0007669"/>
    <property type="project" value="TreeGrafter"/>
</dbReference>
<dbReference type="InterPro" id="IPR006146">
    <property type="entry name" value="5'-Nucleotdase_CS"/>
</dbReference>
<evidence type="ECO:0000256" key="7">
    <source>
        <dbReference type="ARBA" id="ARBA00022729"/>
    </source>
</evidence>
<sequence>MVRPCPDPGAATKAVTGAHRTVRLRLLETSDLHMFLRGWNYYQAEKDHGVGLAHIATLIRTAREEAPNCLLFDNGDTCQGSPVGDFMAGGLGGEEAHPMMRALNLLGYDAATIGNHEFNYGLPFLKRLMKDAAFPLVCSNITLCDNTPLLPSSVVLERDVIDDHGQTCRLRIGVVGFIPPQIMVWDAVHLHGQIRVADMVEAARTIVPDLRARCDVIVALCHCGISTEQRQGGDENAALYLAEIEGIDALLLGHTHHVFPGSDHENLPHVDAVAGTLHGTPAVMPGFWGSHLGVIDLMLRQTEKGWLCEDFHVEARPVCRREEGLTHALVQEDPAIIREVQPEHEATMAWMEEPVGWTSTPLNSWFTFLGPDPCLKLVNAAQLAFGHHLLAGTEWENLPLLSAAAPFHAGAMATDAFVNIAPGKLTLRDLVSIYPFANTLSVVRCSGAELREWLERAAVVFNHIVSGEENAQPLLDLTPPVYTFDVIMGDTVSGALTYTIDVGSRRRYCEQGRLIDSSTRRIHDLRLGGQRIADDQMFAVMTNNYRASGGGHFPGTGTDHVIVTTREHNRDILVRHAIERGRLLEPDVGNEWCFRPFPFPATVWVDLPANAAAAAGQRHDLTFLKSVEGGGRYQVRRHPFSVNGVVDLRNEEAATLPRPRP</sequence>
<feature type="domain" description="Calcineurin-like phosphoesterase" evidence="12">
    <location>
        <begin position="25"/>
        <end position="257"/>
    </location>
</feature>
<evidence type="ECO:0000256" key="10">
    <source>
        <dbReference type="ARBA" id="ARBA00023268"/>
    </source>
</evidence>
<dbReference type="Pfam" id="PF02872">
    <property type="entry name" value="5_nucleotid_C"/>
    <property type="match status" value="1"/>
</dbReference>
<dbReference type="InterPro" id="IPR004843">
    <property type="entry name" value="Calcineurin-like_PHP"/>
</dbReference>
<evidence type="ECO:0000256" key="11">
    <source>
        <dbReference type="RuleBase" id="RU362119"/>
    </source>
</evidence>
<dbReference type="PANTHER" id="PTHR11575">
    <property type="entry name" value="5'-NUCLEOTIDASE-RELATED"/>
    <property type="match status" value="1"/>
</dbReference>
<keyword evidence="9 11" id="KW-0378">Hydrolase</keyword>
<comment type="similarity">
    <text evidence="5 11">Belongs to the 5'-nucleotidase family.</text>
</comment>
<dbReference type="PROSITE" id="PS00786">
    <property type="entry name" value="5_NUCLEOTIDASE_2"/>
    <property type="match status" value="1"/>
</dbReference>
<evidence type="ECO:0000256" key="6">
    <source>
        <dbReference type="ARBA" id="ARBA00022723"/>
    </source>
</evidence>
<dbReference type="KEGG" id="aace:A0U92_13215"/>
<dbReference type="Gene3D" id="3.90.780.10">
    <property type="entry name" value="5'-Nucleotidase, C-terminal domain"/>
    <property type="match status" value="1"/>
</dbReference>
<comment type="catalytic activity">
    <reaction evidence="2">
        <text>a nucleoside 2',3'-cyclic phosphate + H2O = a nucleoside 3'-phosphate + H(+)</text>
        <dbReference type="Rhea" id="RHEA:19621"/>
        <dbReference type="ChEBI" id="CHEBI:15377"/>
        <dbReference type="ChEBI" id="CHEBI:15378"/>
        <dbReference type="ChEBI" id="CHEBI:66949"/>
        <dbReference type="ChEBI" id="CHEBI:66954"/>
        <dbReference type="EC" id="3.1.4.16"/>
    </reaction>
</comment>
<dbReference type="SUPFAM" id="SSF55816">
    <property type="entry name" value="5'-nucleotidase (syn. UDP-sugar hydrolase), C-terminal domain"/>
    <property type="match status" value="1"/>
</dbReference>
<evidence type="ECO:0000256" key="5">
    <source>
        <dbReference type="ARBA" id="ARBA00006654"/>
    </source>
</evidence>
<dbReference type="Proteomes" id="UP000188937">
    <property type="component" value="Chromosome"/>
</dbReference>
<protein>
    <submittedName>
        <fullName evidence="14">Uncharacterized protein</fullName>
    </submittedName>
</protein>
<evidence type="ECO:0000259" key="12">
    <source>
        <dbReference type="Pfam" id="PF00149"/>
    </source>
</evidence>
<organism evidence="14 15">
    <name type="scientific">Acetobacter aceti</name>
    <dbReference type="NCBI Taxonomy" id="435"/>
    <lineage>
        <taxon>Bacteria</taxon>
        <taxon>Pseudomonadati</taxon>
        <taxon>Pseudomonadota</taxon>
        <taxon>Alphaproteobacteria</taxon>
        <taxon>Acetobacterales</taxon>
        <taxon>Acetobacteraceae</taxon>
        <taxon>Acetobacter</taxon>
        <taxon>Acetobacter subgen. Acetobacter</taxon>
    </lineage>
</organism>
<evidence type="ECO:0000256" key="3">
    <source>
        <dbReference type="ARBA" id="ARBA00001968"/>
    </source>
</evidence>
<dbReference type="GO" id="GO:0046872">
    <property type="term" value="F:metal ion binding"/>
    <property type="evidence" value="ECO:0007669"/>
    <property type="project" value="UniProtKB-KW"/>
</dbReference>
<reference evidence="14 15" key="1">
    <citation type="submission" date="2016-03" db="EMBL/GenBank/DDBJ databases">
        <title>Acetic acid bacteria sequencing.</title>
        <authorList>
            <person name="Brandt J."/>
            <person name="Jakob F."/>
            <person name="Vogel R.F."/>
        </authorList>
    </citation>
    <scope>NUCLEOTIDE SEQUENCE [LARGE SCALE GENOMIC DNA]</scope>
    <source>
        <strain evidence="14 15">TMW2.1153</strain>
    </source>
</reference>
<comment type="catalytic activity">
    <reaction evidence="1">
        <text>a ribonucleoside 3'-phosphate + H2O = a ribonucleoside + phosphate</text>
        <dbReference type="Rhea" id="RHEA:10144"/>
        <dbReference type="ChEBI" id="CHEBI:13197"/>
        <dbReference type="ChEBI" id="CHEBI:15377"/>
        <dbReference type="ChEBI" id="CHEBI:18254"/>
        <dbReference type="ChEBI" id="CHEBI:43474"/>
        <dbReference type="EC" id="3.1.3.6"/>
    </reaction>
</comment>
<dbReference type="GO" id="GO:0000166">
    <property type="term" value="F:nucleotide binding"/>
    <property type="evidence" value="ECO:0007669"/>
    <property type="project" value="UniProtKB-KW"/>
</dbReference>
<evidence type="ECO:0000256" key="8">
    <source>
        <dbReference type="ARBA" id="ARBA00022741"/>
    </source>
</evidence>
<keyword evidence="15" id="KW-1185">Reference proteome</keyword>
<comment type="cofactor">
    <cofactor evidence="3">
        <name>a divalent metal cation</name>
        <dbReference type="ChEBI" id="CHEBI:60240"/>
    </cofactor>
</comment>
<dbReference type="Gene3D" id="3.60.21.10">
    <property type="match status" value="1"/>
</dbReference>
<dbReference type="PRINTS" id="PR01607">
    <property type="entry name" value="APYRASEFAMLY"/>
</dbReference>
<dbReference type="GO" id="GO:0009166">
    <property type="term" value="P:nucleotide catabolic process"/>
    <property type="evidence" value="ECO:0007669"/>
    <property type="project" value="InterPro"/>
</dbReference>
<dbReference type="InterPro" id="IPR041827">
    <property type="entry name" value="CpdB_N"/>
</dbReference>
<dbReference type="InterPro" id="IPR029052">
    <property type="entry name" value="Metallo-depent_PP-like"/>
</dbReference>
<keyword evidence="8 11" id="KW-0547">Nucleotide-binding</keyword>
<keyword evidence="10" id="KW-0511">Multifunctional enzyme</keyword>
<dbReference type="STRING" id="435.A0U92_13215"/>
<dbReference type="OrthoDB" id="5469761at2"/>
<dbReference type="CDD" id="cd07410">
    <property type="entry name" value="MPP_CpdB_N"/>
    <property type="match status" value="1"/>
</dbReference>
<comment type="subcellular location">
    <subcellularLocation>
        <location evidence="4">Cell envelope</location>
    </subcellularLocation>
</comment>
<evidence type="ECO:0000256" key="2">
    <source>
        <dbReference type="ARBA" id="ARBA00001730"/>
    </source>
</evidence>
<dbReference type="GO" id="GO:0008663">
    <property type="term" value="F:2',3'-cyclic-nucleotide 2'-phosphodiesterase activity"/>
    <property type="evidence" value="ECO:0007669"/>
    <property type="project" value="UniProtKB-EC"/>
</dbReference>
<feature type="domain" description="5'-Nucleotidase C-terminal" evidence="13">
    <location>
        <begin position="409"/>
        <end position="554"/>
    </location>
</feature>
<evidence type="ECO:0000256" key="9">
    <source>
        <dbReference type="ARBA" id="ARBA00022801"/>
    </source>
</evidence>
<evidence type="ECO:0000256" key="1">
    <source>
        <dbReference type="ARBA" id="ARBA00000527"/>
    </source>
</evidence>
<name>A0A1U9KID6_ACEAC</name>
<dbReference type="InterPro" id="IPR036907">
    <property type="entry name" value="5'-Nucleotdase_C_sf"/>
</dbReference>
<dbReference type="InterPro" id="IPR008334">
    <property type="entry name" value="5'-Nucleotdase_C"/>
</dbReference>
<dbReference type="InterPro" id="IPR006179">
    <property type="entry name" value="5_nucleotidase/apyrase"/>
</dbReference>
<dbReference type="PANTHER" id="PTHR11575:SF6">
    <property type="entry name" value="2',3'-CYCLIC-NUCLEOTIDE 2'-PHOSPHODIESTERASE_3'-NUCLEOTIDASE"/>
    <property type="match status" value="1"/>
</dbReference>
<dbReference type="RefSeq" id="WP_077813625.1">
    <property type="nucleotide sequence ID" value="NZ_CP014692.1"/>
</dbReference>
<dbReference type="EMBL" id="CP014692">
    <property type="protein sequence ID" value="AQS85574.1"/>
    <property type="molecule type" value="Genomic_DNA"/>
</dbReference>
<accession>A0A1U9KID6</accession>
<evidence type="ECO:0000313" key="14">
    <source>
        <dbReference type="EMBL" id="AQS85574.1"/>
    </source>
</evidence>
<dbReference type="Pfam" id="PF00149">
    <property type="entry name" value="Metallophos"/>
    <property type="match status" value="1"/>
</dbReference>